<organism evidence="3 4">
    <name type="scientific">Parapedobacter koreensis</name>
    <dbReference type="NCBI Taxonomy" id="332977"/>
    <lineage>
        <taxon>Bacteria</taxon>
        <taxon>Pseudomonadati</taxon>
        <taxon>Bacteroidota</taxon>
        <taxon>Sphingobacteriia</taxon>
        <taxon>Sphingobacteriales</taxon>
        <taxon>Sphingobacteriaceae</taxon>
        <taxon>Parapedobacter</taxon>
    </lineage>
</organism>
<dbReference type="PANTHER" id="PTHR24023">
    <property type="entry name" value="COLLAGEN ALPHA"/>
    <property type="match status" value="1"/>
</dbReference>
<dbReference type="InterPro" id="IPR050149">
    <property type="entry name" value="Collagen_superfamily"/>
</dbReference>
<evidence type="ECO:0000256" key="1">
    <source>
        <dbReference type="SAM" id="MobiDB-lite"/>
    </source>
</evidence>
<keyword evidence="2" id="KW-0812">Transmembrane</keyword>
<name>A0A1H7S3N5_9SPHI</name>
<dbReference type="GO" id="GO:0031012">
    <property type="term" value="C:extracellular matrix"/>
    <property type="evidence" value="ECO:0007669"/>
    <property type="project" value="TreeGrafter"/>
</dbReference>
<keyword evidence="3" id="KW-0176">Collagen</keyword>
<keyword evidence="2" id="KW-0472">Membrane</keyword>
<evidence type="ECO:0000313" key="4">
    <source>
        <dbReference type="Proteomes" id="UP000198916"/>
    </source>
</evidence>
<reference evidence="4" key="1">
    <citation type="submission" date="2016-10" db="EMBL/GenBank/DDBJ databases">
        <authorList>
            <person name="Varghese N."/>
            <person name="Submissions S."/>
        </authorList>
    </citation>
    <scope>NUCLEOTIDE SEQUENCE [LARGE SCALE GENOMIC DNA]</scope>
    <source>
        <strain evidence="4">Jip14</strain>
    </source>
</reference>
<protein>
    <submittedName>
        <fullName evidence="3">Collagen triple helix repeat-containing protein</fullName>
    </submittedName>
</protein>
<evidence type="ECO:0000313" key="3">
    <source>
        <dbReference type="EMBL" id="SEL66147.1"/>
    </source>
</evidence>
<dbReference type="AlphaFoldDB" id="A0A1H7S3N5"/>
<evidence type="ECO:0000256" key="2">
    <source>
        <dbReference type="SAM" id="Phobius"/>
    </source>
</evidence>
<feature type="transmembrane region" description="Helical" evidence="2">
    <location>
        <begin position="6"/>
        <end position="36"/>
    </location>
</feature>
<dbReference type="Pfam" id="PF01391">
    <property type="entry name" value="Collagen"/>
    <property type="match status" value="1"/>
</dbReference>
<sequence>MGKESLIIFVTEIYLLVMRLINQLLVITAVAMATLLGSGCEKGDIGPQGPEGVEGEKGDKGDKGERGETGPRGTTGAQGATGPRGPQGPKGDKGDPGNANVKSRTFTASQITWRNTTLFGTNYVTASLDIPEITAAIVNNGIVMVYGGFFWGEPWSALPVSYFESGRTVNFSYGVKTGGVTLRMHYSTNTAPTAPGIQFKVVVVEGQAMEAARLQQIPFENYDKVATFFGLEL</sequence>
<feature type="region of interest" description="Disordered" evidence="1">
    <location>
        <begin position="40"/>
        <end position="106"/>
    </location>
</feature>
<dbReference type="InterPro" id="IPR008160">
    <property type="entry name" value="Collagen"/>
</dbReference>
<dbReference type="PANTHER" id="PTHR24023:SF1082">
    <property type="entry name" value="COLLAGEN TRIPLE HELIX REPEAT"/>
    <property type="match status" value="1"/>
</dbReference>
<accession>A0A1H7S3N5</accession>
<dbReference type="Proteomes" id="UP000198916">
    <property type="component" value="Unassembled WGS sequence"/>
</dbReference>
<keyword evidence="4" id="KW-1185">Reference proteome</keyword>
<dbReference type="EMBL" id="FNZR01000008">
    <property type="protein sequence ID" value="SEL66147.1"/>
    <property type="molecule type" value="Genomic_DNA"/>
</dbReference>
<dbReference type="GO" id="GO:0005615">
    <property type="term" value="C:extracellular space"/>
    <property type="evidence" value="ECO:0007669"/>
    <property type="project" value="TreeGrafter"/>
</dbReference>
<gene>
    <name evidence="3" type="ORF">SAMN05421740_10815</name>
</gene>
<keyword evidence="2" id="KW-1133">Transmembrane helix</keyword>
<proteinExistence type="predicted"/>
<feature type="compositionally biased region" description="Basic and acidic residues" evidence="1">
    <location>
        <begin position="54"/>
        <end position="69"/>
    </location>
</feature>
<dbReference type="STRING" id="332977.SAMN05421740_10815"/>